<feature type="compositionally biased region" description="Polar residues" evidence="1">
    <location>
        <begin position="100"/>
        <end position="112"/>
    </location>
</feature>
<feature type="compositionally biased region" description="Polar residues" evidence="1">
    <location>
        <begin position="192"/>
        <end position="206"/>
    </location>
</feature>
<proteinExistence type="predicted"/>
<accession>A0A9P6E1P5</accession>
<dbReference type="EMBL" id="MU128921">
    <property type="protein sequence ID" value="KAF9518875.1"/>
    <property type="molecule type" value="Genomic_DNA"/>
</dbReference>
<gene>
    <name evidence="2" type="ORF">BS47DRAFT_1358519</name>
</gene>
<evidence type="ECO:0000313" key="3">
    <source>
        <dbReference type="Proteomes" id="UP000886523"/>
    </source>
</evidence>
<reference evidence="2" key="1">
    <citation type="journal article" date="2020" name="Nat. Commun.">
        <title>Large-scale genome sequencing of mycorrhizal fungi provides insights into the early evolution of symbiotic traits.</title>
        <authorList>
            <person name="Miyauchi S."/>
            <person name="Kiss E."/>
            <person name="Kuo A."/>
            <person name="Drula E."/>
            <person name="Kohler A."/>
            <person name="Sanchez-Garcia M."/>
            <person name="Morin E."/>
            <person name="Andreopoulos B."/>
            <person name="Barry K.W."/>
            <person name="Bonito G."/>
            <person name="Buee M."/>
            <person name="Carver A."/>
            <person name="Chen C."/>
            <person name="Cichocki N."/>
            <person name="Clum A."/>
            <person name="Culley D."/>
            <person name="Crous P.W."/>
            <person name="Fauchery L."/>
            <person name="Girlanda M."/>
            <person name="Hayes R.D."/>
            <person name="Keri Z."/>
            <person name="LaButti K."/>
            <person name="Lipzen A."/>
            <person name="Lombard V."/>
            <person name="Magnuson J."/>
            <person name="Maillard F."/>
            <person name="Murat C."/>
            <person name="Nolan M."/>
            <person name="Ohm R.A."/>
            <person name="Pangilinan J."/>
            <person name="Pereira M.F."/>
            <person name="Perotto S."/>
            <person name="Peter M."/>
            <person name="Pfister S."/>
            <person name="Riley R."/>
            <person name="Sitrit Y."/>
            <person name="Stielow J.B."/>
            <person name="Szollosi G."/>
            <person name="Zifcakova L."/>
            <person name="Stursova M."/>
            <person name="Spatafora J.W."/>
            <person name="Tedersoo L."/>
            <person name="Vaario L.M."/>
            <person name="Yamada A."/>
            <person name="Yan M."/>
            <person name="Wang P."/>
            <person name="Xu J."/>
            <person name="Bruns T."/>
            <person name="Baldrian P."/>
            <person name="Vilgalys R."/>
            <person name="Dunand C."/>
            <person name="Henrissat B."/>
            <person name="Grigoriev I.V."/>
            <person name="Hibbett D."/>
            <person name="Nagy L.G."/>
            <person name="Martin F.M."/>
        </authorList>
    </citation>
    <scope>NUCLEOTIDE SEQUENCE</scope>
    <source>
        <strain evidence="2">UP504</strain>
    </source>
</reference>
<evidence type="ECO:0000313" key="2">
    <source>
        <dbReference type="EMBL" id="KAF9518875.1"/>
    </source>
</evidence>
<feature type="compositionally biased region" description="Basic and acidic residues" evidence="1">
    <location>
        <begin position="161"/>
        <end position="176"/>
    </location>
</feature>
<comment type="caution">
    <text evidence="2">The sequence shown here is derived from an EMBL/GenBank/DDBJ whole genome shotgun (WGS) entry which is preliminary data.</text>
</comment>
<name>A0A9P6E1P5_9AGAM</name>
<protein>
    <submittedName>
        <fullName evidence="2">Uncharacterized protein</fullName>
    </submittedName>
</protein>
<feature type="region of interest" description="Disordered" evidence="1">
    <location>
        <begin position="44"/>
        <end position="84"/>
    </location>
</feature>
<feature type="region of interest" description="Disordered" evidence="1">
    <location>
        <begin position="192"/>
        <end position="246"/>
    </location>
</feature>
<keyword evidence="3" id="KW-1185">Reference proteome</keyword>
<evidence type="ECO:0000256" key="1">
    <source>
        <dbReference type="SAM" id="MobiDB-lite"/>
    </source>
</evidence>
<feature type="region of interest" description="Disordered" evidence="1">
    <location>
        <begin position="100"/>
        <end position="179"/>
    </location>
</feature>
<dbReference type="Proteomes" id="UP000886523">
    <property type="component" value="Unassembled WGS sequence"/>
</dbReference>
<organism evidence="2 3">
    <name type="scientific">Hydnum rufescens UP504</name>
    <dbReference type="NCBI Taxonomy" id="1448309"/>
    <lineage>
        <taxon>Eukaryota</taxon>
        <taxon>Fungi</taxon>
        <taxon>Dikarya</taxon>
        <taxon>Basidiomycota</taxon>
        <taxon>Agaricomycotina</taxon>
        <taxon>Agaricomycetes</taxon>
        <taxon>Cantharellales</taxon>
        <taxon>Hydnaceae</taxon>
        <taxon>Hydnum</taxon>
    </lineage>
</organism>
<dbReference type="AlphaFoldDB" id="A0A9P6E1P5"/>
<sequence>MYSALPAIAGVELHHYAATPATPRKERHDHTPSRLRVCGHKTKARTMRADTATAKPKQTTDPPMGGPRNHTPAAVTKPQTKPHTRFGGCMVILRVSSKMTTRQNNIRQTKPANNDWPDRTPDETTPTLAVCYLNPQQTPPPNESYKCDPPKPPSNENPGPDTHDTRPQKLQMEPHTRQSGCVVILRLSSELTTSSPHNATRQNPNQIDARPPSVHQTRPQHPANDNAPHEETDHTPAVAGVWFYTR</sequence>